<dbReference type="AlphaFoldDB" id="A0A6A1V0U5"/>
<protein>
    <submittedName>
        <fullName evidence="2">Uncharacterized protein</fullName>
    </submittedName>
</protein>
<accession>A0A6A1V0U5</accession>
<proteinExistence type="predicted"/>
<feature type="compositionally biased region" description="Acidic residues" evidence="1">
    <location>
        <begin position="143"/>
        <end position="173"/>
    </location>
</feature>
<dbReference type="Proteomes" id="UP000516437">
    <property type="component" value="Chromosome 7"/>
</dbReference>
<organism evidence="2 3">
    <name type="scientific">Morella rubra</name>
    <name type="common">Chinese bayberry</name>
    <dbReference type="NCBI Taxonomy" id="262757"/>
    <lineage>
        <taxon>Eukaryota</taxon>
        <taxon>Viridiplantae</taxon>
        <taxon>Streptophyta</taxon>
        <taxon>Embryophyta</taxon>
        <taxon>Tracheophyta</taxon>
        <taxon>Spermatophyta</taxon>
        <taxon>Magnoliopsida</taxon>
        <taxon>eudicotyledons</taxon>
        <taxon>Gunneridae</taxon>
        <taxon>Pentapetalae</taxon>
        <taxon>rosids</taxon>
        <taxon>fabids</taxon>
        <taxon>Fagales</taxon>
        <taxon>Myricaceae</taxon>
        <taxon>Morella</taxon>
    </lineage>
</organism>
<comment type="caution">
    <text evidence="2">The sequence shown here is derived from an EMBL/GenBank/DDBJ whole genome shotgun (WGS) entry which is preliminary data.</text>
</comment>
<reference evidence="2 3" key="1">
    <citation type="journal article" date="2019" name="Plant Biotechnol. J.">
        <title>The red bayberry genome and genetic basis of sex determination.</title>
        <authorList>
            <person name="Jia H.M."/>
            <person name="Jia H.J."/>
            <person name="Cai Q.L."/>
            <person name="Wang Y."/>
            <person name="Zhao H.B."/>
            <person name="Yang W.F."/>
            <person name="Wang G.Y."/>
            <person name="Li Y.H."/>
            <person name="Zhan D.L."/>
            <person name="Shen Y.T."/>
            <person name="Niu Q.F."/>
            <person name="Chang L."/>
            <person name="Qiu J."/>
            <person name="Zhao L."/>
            <person name="Xie H.B."/>
            <person name="Fu W.Y."/>
            <person name="Jin J."/>
            <person name="Li X.W."/>
            <person name="Jiao Y."/>
            <person name="Zhou C.C."/>
            <person name="Tu T."/>
            <person name="Chai C.Y."/>
            <person name="Gao J.L."/>
            <person name="Fan L.J."/>
            <person name="van de Weg E."/>
            <person name="Wang J.Y."/>
            <person name="Gao Z.S."/>
        </authorList>
    </citation>
    <scope>NUCLEOTIDE SEQUENCE [LARGE SCALE GENOMIC DNA]</scope>
    <source>
        <tissue evidence="2">Leaves</tissue>
    </source>
</reference>
<keyword evidence="3" id="KW-1185">Reference proteome</keyword>
<gene>
    <name evidence="2" type="ORF">CJ030_MR7G017830</name>
</gene>
<sequence>MFLFPSPRTLKKTLLLCVGGPKVTTIDIDVVPTIGFCQIVGKCMVHIYIHHIGSLSLVNEKYVGGEIRLEKRHTLYIYVEHSVDEPIFANIDEPLPPTTENDERGQGLTGASLENDEEGQEVASCGLENDEGGEGAGGGGFEPDGDGQESFESENEGDALVEENLSDIELTDGEDPKLWPGVEGENEEEHTRPM</sequence>
<evidence type="ECO:0000256" key="1">
    <source>
        <dbReference type="SAM" id="MobiDB-lite"/>
    </source>
</evidence>
<evidence type="ECO:0000313" key="2">
    <source>
        <dbReference type="EMBL" id="KAB1205658.1"/>
    </source>
</evidence>
<feature type="region of interest" description="Disordered" evidence="1">
    <location>
        <begin position="89"/>
        <end position="194"/>
    </location>
</feature>
<evidence type="ECO:0000313" key="3">
    <source>
        <dbReference type="Proteomes" id="UP000516437"/>
    </source>
</evidence>
<name>A0A6A1V0U5_9ROSI</name>
<dbReference type="EMBL" id="RXIC02000025">
    <property type="protein sequence ID" value="KAB1205658.1"/>
    <property type="molecule type" value="Genomic_DNA"/>
</dbReference>